<accession>Q1Q0V8</accession>
<reference evidence="3" key="3">
    <citation type="submission" date="2017-10" db="EMBL/GenBank/DDBJ databases">
        <authorList>
            <person name="Banno H."/>
            <person name="Chua N.-H."/>
        </authorList>
    </citation>
    <scope>NUCLEOTIDE SEQUENCE [LARGE SCALE GENOMIC DNA]</scope>
    <source>
        <strain evidence="3">Kuenenia_mbr1_ru-nijmegen</strain>
    </source>
</reference>
<dbReference type="EMBL" id="CT573071">
    <property type="protein sequence ID" value="CAJ73625.1"/>
    <property type="molecule type" value="Genomic_DNA"/>
</dbReference>
<reference evidence="4" key="4">
    <citation type="submission" date="2017-10" db="EMBL/GenBank/DDBJ databases">
        <authorList>
            <person name="Frank J."/>
        </authorList>
    </citation>
    <scope>NUCLEOTIDE SEQUENCE [LARGE SCALE GENOMIC DNA]</scope>
</reference>
<organism evidence="1">
    <name type="scientific">Kuenenia stuttgartiensis</name>
    <dbReference type="NCBI Taxonomy" id="174633"/>
    <lineage>
        <taxon>Bacteria</taxon>
        <taxon>Pseudomonadati</taxon>
        <taxon>Planctomycetota</taxon>
        <taxon>Candidatus Brocadiia</taxon>
        <taxon>Candidatus Brocadiales</taxon>
        <taxon>Candidatus Brocadiaceae</taxon>
        <taxon>Candidatus Kuenenia</taxon>
    </lineage>
</organism>
<evidence type="ECO:0000313" key="3">
    <source>
        <dbReference type="EMBL" id="SOH05208.1"/>
    </source>
</evidence>
<protein>
    <submittedName>
        <fullName evidence="1">Uncharacterized protein</fullName>
    </submittedName>
</protein>
<name>Q1Q0V8_KUEST</name>
<reference evidence="1" key="1">
    <citation type="journal article" date="2006" name="Nature">
        <title>Deciphering the evolution and metabolism of an anammox bacterium from a community genome.</title>
        <authorList>
            <person name="Strous M."/>
            <person name="Pelletier E."/>
            <person name="Mangenot S."/>
            <person name="Rattei T."/>
            <person name="Lehner A."/>
            <person name="Taylor M.W."/>
            <person name="Horn M."/>
            <person name="Daims H."/>
            <person name="Bartol-Mavel D."/>
            <person name="Wincker P."/>
            <person name="Barbe V."/>
            <person name="Fonknechten N."/>
            <person name="Vallenet D."/>
            <person name="Segurens B."/>
            <person name="Schenowitz-Truong C."/>
            <person name="Medigue C."/>
            <person name="Collingro A."/>
            <person name="Snel B."/>
            <person name="Dutilh B.E."/>
            <person name="OpDenCamp H.J.M."/>
            <person name="vanDerDrift C."/>
            <person name="Cirpus I."/>
            <person name="vanDePas-Schoonen K.T."/>
            <person name="Harhangi H.R."/>
            <person name="vanNiftrik L."/>
            <person name="Schmid M."/>
            <person name="Keltjens J."/>
            <person name="vanDeVossenberg J."/>
            <person name="Kartal B."/>
            <person name="Meier H."/>
            <person name="Frishman D."/>
            <person name="Huynen M.A."/>
            <person name="Mewes H."/>
            <person name="Weissenbach J."/>
            <person name="Jetten M.S.M."/>
            <person name="Wagner M."/>
            <person name="LePaslier D."/>
        </authorList>
    </citation>
    <scope>NUCLEOTIDE SEQUENCE</scope>
</reference>
<reference evidence="2 5" key="5">
    <citation type="submission" date="2020-02" db="EMBL/GenBank/DDBJ databases">
        <title>Newly sequenced genome of strain CSTR1 showed variability in Candidatus Kuenenia stuttgartiensis genomes.</title>
        <authorList>
            <person name="Ding C."/>
            <person name="Adrian L."/>
        </authorList>
    </citation>
    <scope>NUCLEOTIDE SEQUENCE [LARGE SCALE GENOMIC DNA]</scope>
    <source>
        <strain evidence="2 5">CSTR1</strain>
    </source>
</reference>
<dbReference type="EMBL" id="LT934425">
    <property type="protein sequence ID" value="SOH05208.1"/>
    <property type="molecule type" value="Genomic_DNA"/>
</dbReference>
<dbReference type="Proteomes" id="UP000501926">
    <property type="component" value="Chromosome"/>
</dbReference>
<dbReference type="Proteomes" id="UP000221734">
    <property type="component" value="Chromosome Kuenenia_stuttgartiensis_MBR1"/>
</dbReference>
<reference evidence="1" key="2">
    <citation type="submission" date="2006-01" db="EMBL/GenBank/DDBJ databases">
        <authorList>
            <person name="Genoscope"/>
        </authorList>
    </citation>
    <scope>NUCLEOTIDE SEQUENCE</scope>
</reference>
<dbReference type="KEGG" id="kst:KSMBR1_2721"/>
<gene>
    <name evidence="2" type="ORF">KsCSTR_12800</name>
    <name evidence="3" type="ORF">KSMBR1_2721</name>
    <name evidence="1" type="ORF">kuste2873</name>
</gene>
<dbReference type="AlphaFoldDB" id="Q1Q0V8"/>
<dbReference type="EMBL" id="CP049055">
    <property type="protein sequence ID" value="QII10659.1"/>
    <property type="molecule type" value="Genomic_DNA"/>
</dbReference>
<keyword evidence="4" id="KW-1185">Reference proteome</keyword>
<sequence length="52" mass="6099">MFKKRKNTEVKKVIDVALEVKNDFVADKESFSACLIRGFKRAYTEEGIKKCW</sequence>
<evidence type="ECO:0000313" key="1">
    <source>
        <dbReference type="EMBL" id="CAJ73625.1"/>
    </source>
</evidence>
<proteinExistence type="predicted"/>
<dbReference type="RefSeq" id="WP_157820614.1">
    <property type="nucleotide sequence ID" value="NZ_CP049055.1"/>
</dbReference>
<evidence type="ECO:0000313" key="4">
    <source>
        <dbReference type="Proteomes" id="UP000221734"/>
    </source>
</evidence>
<evidence type="ECO:0000313" key="5">
    <source>
        <dbReference type="Proteomes" id="UP000501926"/>
    </source>
</evidence>
<evidence type="ECO:0000313" key="2">
    <source>
        <dbReference type="EMBL" id="QII10659.1"/>
    </source>
</evidence>